<evidence type="ECO:0000313" key="3">
    <source>
        <dbReference type="EMBL" id="KAF6842755.1"/>
    </source>
</evidence>
<dbReference type="EMBL" id="WIGM01000060">
    <property type="protein sequence ID" value="KAF6842755.1"/>
    <property type="molecule type" value="Genomic_DNA"/>
</dbReference>
<evidence type="ECO:0000256" key="2">
    <source>
        <dbReference type="SAM" id="Phobius"/>
    </source>
</evidence>
<dbReference type="OrthoDB" id="5342924at2759"/>
<dbReference type="Proteomes" id="UP000639643">
    <property type="component" value="Unassembled WGS sequence"/>
</dbReference>
<keyword evidence="2" id="KW-0472">Membrane</keyword>
<feature type="transmembrane region" description="Helical" evidence="2">
    <location>
        <begin position="227"/>
        <end position="258"/>
    </location>
</feature>
<evidence type="ECO:0000256" key="1">
    <source>
        <dbReference type="SAM" id="MobiDB-lite"/>
    </source>
</evidence>
<keyword evidence="2" id="KW-1133">Transmembrane helix</keyword>
<feature type="transmembrane region" description="Helical" evidence="2">
    <location>
        <begin position="120"/>
        <end position="138"/>
    </location>
</feature>
<feature type="compositionally biased region" description="Polar residues" evidence="1">
    <location>
        <begin position="84"/>
        <end position="96"/>
    </location>
</feature>
<organism evidence="3 4">
    <name type="scientific">Colletotrichum musicola</name>
    <dbReference type="NCBI Taxonomy" id="2175873"/>
    <lineage>
        <taxon>Eukaryota</taxon>
        <taxon>Fungi</taxon>
        <taxon>Dikarya</taxon>
        <taxon>Ascomycota</taxon>
        <taxon>Pezizomycotina</taxon>
        <taxon>Sordariomycetes</taxon>
        <taxon>Hypocreomycetidae</taxon>
        <taxon>Glomerellales</taxon>
        <taxon>Glomerellaceae</taxon>
        <taxon>Colletotrichum</taxon>
        <taxon>Colletotrichum orchidearum species complex</taxon>
    </lineage>
</organism>
<name>A0A8H6NUB5_9PEZI</name>
<keyword evidence="4" id="KW-1185">Reference proteome</keyword>
<protein>
    <submittedName>
        <fullName evidence="3">Uncharacterized protein</fullName>
    </submittedName>
</protein>
<proteinExistence type="predicted"/>
<keyword evidence="2" id="KW-0812">Transmembrane</keyword>
<feature type="region of interest" description="Disordered" evidence="1">
    <location>
        <begin position="29"/>
        <end position="104"/>
    </location>
</feature>
<feature type="transmembrane region" description="Helical" evidence="2">
    <location>
        <begin position="158"/>
        <end position="182"/>
    </location>
</feature>
<comment type="caution">
    <text evidence="3">The sequence shown here is derived from an EMBL/GenBank/DDBJ whole genome shotgun (WGS) entry which is preliminary data.</text>
</comment>
<feature type="transmembrane region" description="Helical" evidence="2">
    <location>
        <begin position="750"/>
        <end position="772"/>
    </location>
</feature>
<reference evidence="3" key="1">
    <citation type="journal article" date="2020" name="Phytopathology">
        <title>Genome Sequence Resources of Colletotrichum truncatum, C. plurivorum, C. musicola, and C. sojae: Four Species Pathogenic to Soybean (Glycine max).</title>
        <authorList>
            <person name="Rogerio F."/>
            <person name="Boufleur T.R."/>
            <person name="Ciampi-Guillardi M."/>
            <person name="Sukno S.A."/>
            <person name="Thon M.R."/>
            <person name="Massola Junior N.S."/>
            <person name="Baroncelli R."/>
        </authorList>
    </citation>
    <scope>NUCLEOTIDE SEQUENCE</scope>
    <source>
        <strain evidence="3">LFN0074</strain>
    </source>
</reference>
<gene>
    <name evidence="3" type="ORF">CMUS01_02748</name>
</gene>
<evidence type="ECO:0000313" key="4">
    <source>
        <dbReference type="Proteomes" id="UP000639643"/>
    </source>
</evidence>
<dbReference type="AlphaFoldDB" id="A0A8H6NUB5"/>
<sequence length="859" mass="95270">MSAPYQSAGQQRPEDQVHTIYETGNLQYMFPGYGEPDPTQGGAPLPDAVPNASVPLMAGQPAHHSPPATGGAPGNEGHHEKESMITTQSYHGSSTWGDDRTGLKPKPITNTSWRRYIHGWLLHIPALASTIIIIYISLRKWYWFPEDGMSDTISADVISNVLQFVSKIHELLVVGSLASIAISMTRRRLIGGGIRLGFLTGGYRVGDIEYLLSSPFLRQGAKMPWEVFLVTYLVFTTILSAVIGPASAVLLVPTLGWFRVKPEKSFTTFKMPLYYSMPPELVWPAAFEDALPWNRREQTCQTVDALYFAACPAGGYTEIWNWVQSFPSTDLKNNLTFNHPSTTLRRELVFTQSDAQPDVQLLTTPSEFLTTMLGLFHAYVDGRNMIDWSSKSRYNLAARRVNISQHSLDDHIAMPIYQPYVQSNCRVYDKAAVVQGKSDMLYPTDKFNCFGDADCEKVKASPPSITEYYDTADKQFWLDADKNNIQIIGTLYPYGGRSSVIVTEGQVPDFSGSTPRRDILYTCSVFASWVASNYSVDPQASSVLASTLNDEERMRQVFKDPSSAEISVVQFNSSWLDKYLDVPFNVTRTNPADGTTEVRNTTALTQLADLFTQPPGSELSPTGNSINTRQPAQQQALLAKVFGVFLANAASRAGSLEDTYIMQRNETDALDFLELTSQYSSSWDGVVKVRPNGSDAISVTRNDASNPAPVNQSLAQLLDSTDGWVQLDFDVTRYGYGSGRPRKTLTFSLVMMYIYLAIVGLYAAAVGAGHLIEWTGRGRRYHVLSVRPWDDLQELIVLALRSPVPRDRGMADAGAGPTTHDVWKKRVRAMADENGNVQLVLGEEGAARKLDRTGKLKYF</sequence>
<accession>A0A8H6NUB5</accession>